<dbReference type="AlphaFoldDB" id="A0AB39UTN5"/>
<organism evidence="2">
    <name type="scientific">Thermohahella caldifontis</name>
    <dbReference type="NCBI Taxonomy" id="3142973"/>
    <lineage>
        <taxon>Bacteria</taxon>
        <taxon>Pseudomonadati</taxon>
        <taxon>Pseudomonadota</taxon>
        <taxon>Gammaproteobacteria</taxon>
        <taxon>Oceanospirillales</taxon>
        <taxon>Hahellaceae</taxon>
        <taxon>Thermohahella</taxon>
    </lineage>
</organism>
<sequence>MTSILRTVCLAGLMAFTIPFANGQDICRSEPLTTALARIRSPALPETERSAAFENLANRYLSDTGTDWLEIKDAFLTLMTEDPQFFFSHMATMPSVFGKWLQDFQLNWNREGEVSDYPERKALALKSLQRYLERLATHQQMATRFRDKLEATQPQVVD</sequence>
<protein>
    <recommendedName>
        <fullName evidence="3">Secreted protein</fullName>
    </recommendedName>
</protein>
<evidence type="ECO:0000256" key="1">
    <source>
        <dbReference type="SAM" id="SignalP"/>
    </source>
</evidence>
<evidence type="ECO:0000313" key="2">
    <source>
        <dbReference type="EMBL" id="XDT71210.1"/>
    </source>
</evidence>
<feature type="chain" id="PRO_5044236563" description="Secreted protein" evidence="1">
    <location>
        <begin position="22"/>
        <end position="158"/>
    </location>
</feature>
<proteinExistence type="predicted"/>
<dbReference type="EMBL" id="CP154858">
    <property type="protein sequence ID" value="XDT71210.1"/>
    <property type="molecule type" value="Genomic_DNA"/>
</dbReference>
<feature type="signal peptide" evidence="1">
    <location>
        <begin position="1"/>
        <end position="21"/>
    </location>
</feature>
<name>A0AB39UTN5_9GAMM</name>
<dbReference type="KEGG" id="tcd:AAIA72_10370"/>
<evidence type="ECO:0008006" key="3">
    <source>
        <dbReference type="Google" id="ProtNLM"/>
    </source>
</evidence>
<dbReference type="RefSeq" id="WP_369600248.1">
    <property type="nucleotide sequence ID" value="NZ_CP154858.1"/>
</dbReference>
<gene>
    <name evidence="2" type="ORF">AAIA72_10370</name>
</gene>
<accession>A0AB39UTN5</accession>
<reference evidence="2" key="1">
    <citation type="submission" date="2024-05" db="EMBL/GenBank/DDBJ databases">
        <title>Genome sequencing of novel strain.</title>
        <authorList>
            <person name="Ganbat D."/>
            <person name="Ganbat S."/>
            <person name="Lee S.-J."/>
        </authorList>
    </citation>
    <scope>NUCLEOTIDE SEQUENCE</scope>
    <source>
        <strain evidence="2">SMD15-11</strain>
    </source>
</reference>
<keyword evidence="1" id="KW-0732">Signal</keyword>